<dbReference type="AlphaFoldDB" id="A0AAW2H775"/>
<dbReference type="Gene3D" id="2.130.10.10">
    <property type="entry name" value="YVTN repeat-like/Quinoprotein amine dehydrogenase"/>
    <property type="match status" value="1"/>
</dbReference>
<dbReference type="InterPro" id="IPR036322">
    <property type="entry name" value="WD40_repeat_dom_sf"/>
</dbReference>
<accession>A0AAW2H775</accession>
<dbReference type="PANTHER" id="PTHR13227">
    <property type="entry name" value="EUKARYOTIC TRANSLATION INITIATION FACTOR 2A"/>
    <property type="match status" value="1"/>
</dbReference>
<keyword evidence="4" id="KW-0396">Initiation factor</keyword>
<keyword evidence="6" id="KW-0677">Repeat</keyword>
<dbReference type="SUPFAM" id="SSF50978">
    <property type="entry name" value="WD40 repeat-like"/>
    <property type="match status" value="1"/>
</dbReference>
<sequence length="455" mass="51308">MSVIALCERGLVIDLFSNSETTYPSETYAYSSNTIFSYWDGVLSFYDARQKSTIKEYPIEDCKQLQISECGSYGGALTLKKDLFVYSHDKELFLHKNINAFSLSSVFVSFSRASTLYVHKIADPETKAFGNVFYFKAFGEFLVIVQKIKSEERDCFRLQVWRDSVVGNFVLETLERIDAKTDGRGNFLFIVTANIDSLSFREVDVLDPPLFFSFLKSRFVVCSGHQPSLVSIYDYQCSVVKSFPSGVRNRVFFNSHMNLVAFCGFENLAGNIEIYDVQTMKVITKLKVLGASLLSWSPNGSYFIVSVTNCMKEDNRITMYDYYGREIKRTGFSNLVKSEWIGDTEGFVSLERPETLNLKEEVAYVVPSFGSLKPTTPAPPAARKKGPTLNAGAKRVPKPPPQSAKPSISDVMKELDDIQNIKEKQERGAVLSVAELNKLLRENSLLKCLKNLEAE</sequence>
<dbReference type="InterPro" id="IPR013979">
    <property type="entry name" value="TIF_beta_prop-like"/>
</dbReference>
<evidence type="ECO:0000256" key="4">
    <source>
        <dbReference type="ARBA" id="ARBA00022540"/>
    </source>
</evidence>
<dbReference type="EMBL" id="JARGDH010000006">
    <property type="protein sequence ID" value="KAL0265614.1"/>
    <property type="molecule type" value="Genomic_DNA"/>
</dbReference>
<keyword evidence="5" id="KW-0853">WD repeat</keyword>
<dbReference type="GO" id="GO:0000049">
    <property type="term" value="F:tRNA binding"/>
    <property type="evidence" value="ECO:0007669"/>
    <property type="project" value="TreeGrafter"/>
</dbReference>
<comment type="similarity">
    <text evidence="2">Belongs to the WD repeat EIF2A family.</text>
</comment>
<proteinExistence type="inferred from homology"/>
<evidence type="ECO:0000256" key="3">
    <source>
        <dbReference type="ARBA" id="ARBA00013819"/>
    </source>
</evidence>
<evidence type="ECO:0000256" key="1">
    <source>
        <dbReference type="ARBA" id="ARBA00003993"/>
    </source>
</evidence>
<reference evidence="11" key="1">
    <citation type="journal article" date="2024" name="Gigascience">
        <title>Chromosome-level genome of the poultry shaft louse Menopon gallinae provides insight into the host-switching and adaptive evolution of parasitic lice.</title>
        <authorList>
            <person name="Xu Y."/>
            <person name="Ma L."/>
            <person name="Liu S."/>
            <person name="Liang Y."/>
            <person name="Liu Q."/>
            <person name="He Z."/>
            <person name="Tian L."/>
            <person name="Duan Y."/>
            <person name="Cai W."/>
            <person name="Li H."/>
            <person name="Song F."/>
        </authorList>
    </citation>
    <scope>NUCLEOTIDE SEQUENCE</scope>
    <source>
        <strain evidence="11">Cailab_2023a</strain>
    </source>
</reference>
<feature type="domain" description="Translation initiation factor beta propellor-like" evidence="10">
    <location>
        <begin position="215"/>
        <end position="336"/>
    </location>
</feature>
<dbReference type="GO" id="GO:0022627">
    <property type="term" value="C:cytosolic small ribosomal subunit"/>
    <property type="evidence" value="ECO:0007669"/>
    <property type="project" value="TreeGrafter"/>
</dbReference>
<dbReference type="InterPro" id="IPR011387">
    <property type="entry name" value="TIF2A"/>
</dbReference>
<gene>
    <name evidence="11" type="ORF">PYX00_011327</name>
</gene>
<dbReference type="GO" id="GO:0003729">
    <property type="term" value="F:mRNA binding"/>
    <property type="evidence" value="ECO:0007669"/>
    <property type="project" value="TreeGrafter"/>
</dbReference>
<keyword evidence="8" id="KW-0648">Protein biosynthesis</keyword>
<comment type="caution">
    <text evidence="11">The sequence shown here is derived from an EMBL/GenBank/DDBJ whole genome shotgun (WGS) entry which is preliminary data.</text>
</comment>
<dbReference type="GO" id="GO:0006417">
    <property type="term" value="P:regulation of translation"/>
    <property type="evidence" value="ECO:0007669"/>
    <property type="project" value="UniProtKB-KW"/>
</dbReference>
<organism evidence="11">
    <name type="scientific">Menopon gallinae</name>
    <name type="common">poultry shaft louse</name>
    <dbReference type="NCBI Taxonomy" id="328185"/>
    <lineage>
        <taxon>Eukaryota</taxon>
        <taxon>Metazoa</taxon>
        <taxon>Ecdysozoa</taxon>
        <taxon>Arthropoda</taxon>
        <taxon>Hexapoda</taxon>
        <taxon>Insecta</taxon>
        <taxon>Pterygota</taxon>
        <taxon>Neoptera</taxon>
        <taxon>Paraneoptera</taxon>
        <taxon>Psocodea</taxon>
        <taxon>Troctomorpha</taxon>
        <taxon>Phthiraptera</taxon>
        <taxon>Amblycera</taxon>
        <taxon>Menoponidae</taxon>
        <taxon>Menopon</taxon>
    </lineage>
</organism>
<evidence type="ECO:0000256" key="9">
    <source>
        <dbReference type="SAM" id="MobiDB-lite"/>
    </source>
</evidence>
<dbReference type="Pfam" id="PF08662">
    <property type="entry name" value="eIF2A"/>
    <property type="match status" value="1"/>
</dbReference>
<comment type="function">
    <text evidence="1">Functions in the early steps of protein synthesis of a small number of specific mRNAs. Acts by directing the binding of methionyl-tRNAi to 40S ribosomal subunits. In contrast to the eIF-2 complex, it binds methionyl-tRNAi to 40S subunits in a codon-dependent manner, whereas the eIF-2 complex binds methionyl-tRNAi to 40S subunits in a GTP-dependent manner.</text>
</comment>
<evidence type="ECO:0000256" key="5">
    <source>
        <dbReference type="ARBA" id="ARBA00022574"/>
    </source>
</evidence>
<name>A0AAW2H775_9NEOP</name>
<evidence type="ECO:0000256" key="2">
    <source>
        <dbReference type="ARBA" id="ARBA00009573"/>
    </source>
</evidence>
<evidence type="ECO:0000313" key="11">
    <source>
        <dbReference type="EMBL" id="KAL0265614.1"/>
    </source>
</evidence>
<feature type="region of interest" description="Disordered" evidence="9">
    <location>
        <begin position="375"/>
        <end position="409"/>
    </location>
</feature>
<evidence type="ECO:0000259" key="10">
    <source>
        <dbReference type="Pfam" id="PF08662"/>
    </source>
</evidence>
<dbReference type="GO" id="GO:0003743">
    <property type="term" value="F:translation initiation factor activity"/>
    <property type="evidence" value="ECO:0007669"/>
    <property type="project" value="UniProtKB-KW"/>
</dbReference>
<dbReference type="GO" id="GO:0043022">
    <property type="term" value="F:ribosome binding"/>
    <property type="evidence" value="ECO:0007669"/>
    <property type="project" value="TreeGrafter"/>
</dbReference>
<protein>
    <recommendedName>
        <fullName evidence="3">Eukaryotic translation initiation factor 2A</fullName>
    </recommendedName>
</protein>
<dbReference type="PANTHER" id="PTHR13227:SF0">
    <property type="entry name" value="EUKARYOTIC TRANSLATION INITIATION FACTOR 2A"/>
    <property type="match status" value="1"/>
</dbReference>
<dbReference type="InterPro" id="IPR015943">
    <property type="entry name" value="WD40/YVTN_repeat-like_dom_sf"/>
</dbReference>
<keyword evidence="7" id="KW-0810">Translation regulation</keyword>
<evidence type="ECO:0000256" key="6">
    <source>
        <dbReference type="ARBA" id="ARBA00022737"/>
    </source>
</evidence>
<evidence type="ECO:0000256" key="7">
    <source>
        <dbReference type="ARBA" id="ARBA00022845"/>
    </source>
</evidence>
<evidence type="ECO:0000256" key="8">
    <source>
        <dbReference type="ARBA" id="ARBA00022917"/>
    </source>
</evidence>